<keyword evidence="2" id="KW-1185">Reference proteome</keyword>
<gene>
    <name evidence="1" type="ORF">CCAP1982_LOCUS9200</name>
</gene>
<sequence>MYVCMYICMYVCTNARSTTVIPVVVRLPLTLAFCVACNNQSSSFRVIVIIAIKQKAQEKKKTLCFATMAGSNVCLSLAVDWHRQLLPVICCQPSSNGHGR</sequence>
<accession>A0A811USI5</accession>
<dbReference type="AlphaFoldDB" id="A0A811USI5"/>
<dbReference type="EMBL" id="CAJHJT010000012">
    <property type="protein sequence ID" value="CAD7000727.1"/>
    <property type="molecule type" value="Genomic_DNA"/>
</dbReference>
<comment type="caution">
    <text evidence="1">The sequence shown here is derived from an EMBL/GenBank/DDBJ whole genome shotgun (WGS) entry which is preliminary data.</text>
</comment>
<dbReference type="Proteomes" id="UP000606786">
    <property type="component" value="Unassembled WGS sequence"/>
</dbReference>
<protein>
    <submittedName>
        <fullName evidence="1">(Mediterranean fruit fly) hypothetical protein</fullName>
    </submittedName>
</protein>
<proteinExistence type="predicted"/>
<name>A0A811USI5_CERCA</name>
<evidence type="ECO:0000313" key="2">
    <source>
        <dbReference type="Proteomes" id="UP000606786"/>
    </source>
</evidence>
<organism evidence="1 2">
    <name type="scientific">Ceratitis capitata</name>
    <name type="common">Mediterranean fruit fly</name>
    <name type="synonym">Tephritis capitata</name>
    <dbReference type="NCBI Taxonomy" id="7213"/>
    <lineage>
        <taxon>Eukaryota</taxon>
        <taxon>Metazoa</taxon>
        <taxon>Ecdysozoa</taxon>
        <taxon>Arthropoda</taxon>
        <taxon>Hexapoda</taxon>
        <taxon>Insecta</taxon>
        <taxon>Pterygota</taxon>
        <taxon>Neoptera</taxon>
        <taxon>Endopterygota</taxon>
        <taxon>Diptera</taxon>
        <taxon>Brachycera</taxon>
        <taxon>Muscomorpha</taxon>
        <taxon>Tephritoidea</taxon>
        <taxon>Tephritidae</taxon>
        <taxon>Ceratitis</taxon>
        <taxon>Ceratitis</taxon>
    </lineage>
</organism>
<reference evidence="1" key="1">
    <citation type="submission" date="2020-11" db="EMBL/GenBank/DDBJ databases">
        <authorList>
            <person name="Whitehead M."/>
        </authorList>
    </citation>
    <scope>NUCLEOTIDE SEQUENCE</scope>
    <source>
        <strain evidence="1">EGII</strain>
    </source>
</reference>
<evidence type="ECO:0000313" key="1">
    <source>
        <dbReference type="EMBL" id="CAD7000727.1"/>
    </source>
</evidence>